<keyword evidence="3" id="KW-1185">Reference proteome</keyword>
<feature type="compositionally biased region" description="Basic and acidic residues" evidence="1">
    <location>
        <begin position="234"/>
        <end position="244"/>
    </location>
</feature>
<evidence type="ECO:0000313" key="3">
    <source>
        <dbReference type="Proteomes" id="UP000007350"/>
    </source>
</evidence>
<organism evidence="2 3">
    <name type="scientific">Trypanosoma cruzi marinkellei</name>
    <dbReference type="NCBI Taxonomy" id="85056"/>
    <lineage>
        <taxon>Eukaryota</taxon>
        <taxon>Discoba</taxon>
        <taxon>Euglenozoa</taxon>
        <taxon>Kinetoplastea</taxon>
        <taxon>Metakinetoplastina</taxon>
        <taxon>Trypanosomatida</taxon>
        <taxon>Trypanosomatidae</taxon>
        <taxon>Trypanosoma</taxon>
        <taxon>Schizotrypanum</taxon>
    </lineage>
</organism>
<dbReference type="Proteomes" id="UP000007350">
    <property type="component" value="Unassembled WGS sequence"/>
</dbReference>
<reference evidence="2 3" key="1">
    <citation type="journal article" date="2012" name="BMC Genomics">
        <title>Comparative genomic analysis of human infective Trypanosoma cruzi lineages with the bat-restricted subspecies T. cruzi marinkellei.</title>
        <authorList>
            <person name="Franzen O."/>
            <person name="Talavera-Lopez C."/>
            <person name="Ochaya S."/>
            <person name="Butler C.E."/>
            <person name="Messenger L.A."/>
            <person name="Lewis M.D."/>
            <person name="Llewellyn M.S."/>
            <person name="Marinkelle C.J."/>
            <person name="Tyler K.M."/>
            <person name="Miles M.A."/>
            <person name="Andersson B."/>
        </authorList>
    </citation>
    <scope>NUCLEOTIDE SEQUENCE [LARGE SCALE GENOMIC DNA]</scope>
    <source>
        <strain evidence="2 3">B7</strain>
    </source>
</reference>
<feature type="region of interest" description="Disordered" evidence="1">
    <location>
        <begin position="217"/>
        <end position="257"/>
    </location>
</feature>
<dbReference type="OrthoDB" id="272582at2759"/>
<protein>
    <recommendedName>
        <fullName evidence="4">Xrn1 N-terminal domain-containing protein</fullName>
    </recommendedName>
</protein>
<proteinExistence type="predicted"/>
<dbReference type="AlphaFoldDB" id="K2NC83"/>
<comment type="caution">
    <text evidence="2">The sequence shown here is derived from an EMBL/GenBank/DDBJ whole genome shotgun (WGS) entry which is preliminary data.</text>
</comment>
<evidence type="ECO:0000313" key="2">
    <source>
        <dbReference type="EMBL" id="EKF32476.1"/>
    </source>
</evidence>
<sequence length="758" mass="82978">MGVPDFLKFAARTSPTALCRIKKGVTAAPLCFDFVLVDATNVCQTIGLETLAEFLMQPQLKVRRAVVFAMDAQRHRAGTSRSYRTHATVLDADVAVQRLCIGLQQHFNKIATADAPQPQILISGRQVAGEADYKILDIQRQLVMQAFTAKEKLPTFCFVSEDSDVLCGALCGPAPQTVTIATKLHDTMLEMCVLRAAHVLAYIARCVDVFGGGAEGAEVSPQTQQQQQQNRQLSLEKESVKKEGGEEETIVRRRKQDGPMVATGTHVVLSDSDDDPSDVDEEGPGNCVPSLMPVITAQHTAEAEILQNSCIDMVFLFVVVMGNGSSVPPLVRGATKVDIQSCWKAYCRMKYDTAELGHEKVMGRSLLSLHDVLAHPEKQSNKIAAVAVECSFLRGILESAHYADAQSRPPVEEEKERALLFLSQAVYTTLRYIIACNLHPGSTVEDTFLDTRSLLEKEFVVPSLAAFLWVLGLTRKRTLYFPLAGLVTEAVLLNATKGITAVEEAVAAACSRRKHAGQNVVLEWDVASTLVTCGSAGSRRVRLQSLLPRSKPEVQRGMVACINECAEGVARNSSDAAGNVVPQRNKAALFPRLLVAWRSTMTPFMPALEVIARKEDFTLLPKDKDSYVGGGVLATQANDVKYSYSFELRRMAPLLTSCEKKQQISTATNAALLRALRVSHDYEKAPSVSGISSEVAEGRDKKRGHFANSDVPSTQKKSKTEGAMEGLTNAERRESQSGKYRRPGKKERERAKRARDNN</sequence>
<feature type="region of interest" description="Disordered" evidence="1">
    <location>
        <begin position="687"/>
        <end position="758"/>
    </location>
</feature>
<feature type="compositionally biased region" description="Basic and acidic residues" evidence="1">
    <location>
        <begin position="746"/>
        <end position="758"/>
    </location>
</feature>
<accession>K2NC83</accession>
<name>K2NC83_TRYCR</name>
<gene>
    <name evidence="2" type="ORF">MOQ_003674</name>
</gene>
<feature type="compositionally biased region" description="Low complexity" evidence="1">
    <location>
        <begin position="222"/>
        <end position="233"/>
    </location>
</feature>
<evidence type="ECO:0000256" key="1">
    <source>
        <dbReference type="SAM" id="MobiDB-lite"/>
    </source>
</evidence>
<dbReference type="EMBL" id="AHKC01009822">
    <property type="protein sequence ID" value="EKF32476.1"/>
    <property type="molecule type" value="Genomic_DNA"/>
</dbReference>
<evidence type="ECO:0008006" key="4">
    <source>
        <dbReference type="Google" id="ProtNLM"/>
    </source>
</evidence>